<proteinExistence type="predicted"/>
<evidence type="ECO:0000313" key="1">
    <source>
        <dbReference type="EMBL" id="DAF91998.1"/>
    </source>
</evidence>
<sequence>MFKDAPILQSIISKQQIHFDATLLNQNLSSSDNVLFR</sequence>
<reference evidence="1" key="1">
    <citation type="journal article" date="2021" name="Proc. Natl. Acad. Sci. U.S.A.">
        <title>A Catalog of Tens of Thousands of Viruses from Human Metagenomes Reveals Hidden Associations with Chronic Diseases.</title>
        <authorList>
            <person name="Tisza M.J."/>
            <person name="Buck C.B."/>
        </authorList>
    </citation>
    <scope>NUCLEOTIDE SEQUENCE</scope>
    <source>
        <strain evidence="1">CtZkC8</strain>
    </source>
</reference>
<accession>A0A8S5UCA0</accession>
<protein>
    <submittedName>
        <fullName evidence="1">Uncharacterized protein</fullName>
    </submittedName>
</protein>
<dbReference type="EMBL" id="BK016062">
    <property type="protein sequence ID" value="DAF91998.1"/>
    <property type="molecule type" value="Genomic_DNA"/>
</dbReference>
<name>A0A8S5UCA0_9CAUD</name>
<organism evidence="1">
    <name type="scientific">Podoviridae sp. ctZkC8</name>
    <dbReference type="NCBI Taxonomy" id="2825259"/>
    <lineage>
        <taxon>Viruses</taxon>
        <taxon>Duplodnaviria</taxon>
        <taxon>Heunggongvirae</taxon>
        <taxon>Uroviricota</taxon>
        <taxon>Caudoviricetes</taxon>
    </lineage>
</organism>